<reference evidence="2" key="1">
    <citation type="submission" date="2021-06" db="EMBL/GenBank/DDBJ databases">
        <authorList>
            <person name="Kallberg Y."/>
            <person name="Tangrot J."/>
            <person name="Rosling A."/>
        </authorList>
    </citation>
    <scope>NUCLEOTIDE SEQUENCE</scope>
    <source>
        <strain evidence="2">UK204</strain>
    </source>
</reference>
<evidence type="ECO:0000313" key="2">
    <source>
        <dbReference type="EMBL" id="CAG8437000.1"/>
    </source>
</evidence>
<protein>
    <submittedName>
        <fullName evidence="2">6243_t:CDS:1</fullName>
    </submittedName>
</protein>
<dbReference type="AlphaFoldDB" id="A0A9N8V4N3"/>
<proteinExistence type="predicted"/>
<organism evidence="2 3">
    <name type="scientific">Funneliformis caledonium</name>
    <dbReference type="NCBI Taxonomy" id="1117310"/>
    <lineage>
        <taxon>Eukaryota</taxon>
        <taxon>Fungi</taxon>
        <taxon>Fungi incertae sedis</taxon>
        <taxon>Mucoromycota</taxon>
        <taxon>Glomeromycotina</taxon>
        <taxon>Glomeromycetes</taxon>
        <taxon>Glomerales</taxon>
        <taxon>Glomeraceae</taxon>
        <taxon>Funneliformis</taxon>
    </lineage>
</organism>
<dbReference type="EMBL" id="CAJVPQ010000014">
    <property type="protein sequence ID" value="CAG8437000.1"/>
    <property type="molecule type" value="Genomic_DNA"/>
</dbReference>
<name>A0A9N8V4N3_9GLOM</name>
<feature type="compositionally biased region" description="Polar residues" evidence="1">
    <location>
        <begin position="1"/>
        <end position="13"/>
    </location>
</feature>
<evidence type="ECO:0000256" key="1">
    <source>
        <dbReference type="SAM" id="MobiDB-lite"/>
    </source>
</evidence>
<keyword evidence="3" id="KW-1185">Reference proteome</keyword>
<feature type="region of interest" description="Disordered" evidence="1">
    <location>
        <begin position="1"/>
        <end position="37"/>
    </location>
</feature>
<evidence type="ECO:0000313" key="3">
    <source>
        <dbReference type="Proteomes" id="UP000789570"/>
    </source>
</evidence>
<comment type="caution">
    <text evidence="2">The sequence shown here is derived from an EMBL/GenBank/DDBJ whole genome shotgun (WGS) entry which is preliminary data.</text>
</comment>
<sequence>MMQKDPGTTNGNSAKVPAKMPAETVDKNLPQRKGNSKLQQFLRDHHINNNAASTENSEKFKIKNDHKLDDSSTISLTIECKCSI</sequence>
<dbReference type="Proteomes" id="UP000789570">
    <property type="component" value="Unassembled WGS sequence"/>
</dbReference>
<accession>A0A9N8V4N3</accession>
<gene>
    <name evidence="2" type="ORF">FCALED_LOCUS188</name>
</gene>